<evidence type="ECO:0000313" key="7">
    <source>
        <dbReference type="Proteomes" id="UP000641137"/>
    </source>
</evidence>
<keyword evidence="7" id="KW-1185">Reference proteome</keyword>
<dbReference type="GO" id="GO:0044183">
    <property type="term" value="F:protein folding chaperone"/>
    <property type="evidence" value="ECO:0007669"/>
    <property type="project" value="TreeGrafter"/>
</dbReference>
<proteinExistence type="predicted"/>
<dbReference type="Pfam" id="PF01430">
    <property type="entry name" value="HSP33"/>
    <property type="match status" value="1"/>
</dbReference>
<evidence type="ECO:0000256" key="2">
    <source>
        <dbReference type="ARBA" id="ARBA00022833"/>
    </source>
</evidence>
<evidence type="ECO:0000256" key="4">
    <source>
        <dbReference type="ARBA" id="ARBA00023186"/>
    </source>
</evidence>
<keyword evidence="2" id="KW-0862">Zinc</keyword>
<evidence type="ECO:0000256" key="5">
    <source>
        <dbReference type="ARBA" id="ARBA00023284"/>
    </source>
</evidence>
<dbReference type="GO" id="GO:0051082">
    <property type="term" value="F:unfolded protein binding"/>
    <property type="evidence" value="ECO:0007669"/>
    <property type="project" value="InterPro"/>
</dbReference>
<dbReference type="InterPro" id="IPR023212">
    <property type="entry name" value="Hsp33_helix_hairpin_bin_dom_sf"/>
</dbReference>
<dbReference type="NCBIfam" id="NF002386">
    <property type="entry name" value="PRK01402.1"/>
    <property type="match status" value="1"/>
</dbReference>
<dbReference type="Gene3D" id="3.90.1280.10">
    <property type="entry name" value="HSP33 redox switch-like"/>
    <property type="match status" value="1"/>
</dbReference>
<dbReference type="InterPro" id="IPR000397">
    <property type="entry name" value="Heat_shock_Hsp33"/>
</dbReference>
<keyword evidence="5" id="KW-0676">Redox-active center</keyword>
<dbReference type="Gene3D" id="3.55.30.10">
    <property type="entry name" value="Hsp33 domain"/>
    <property type="match status" value="1"/>
</dbReference>
<dbReference type="InterPro" id="IPR016154">
    <property type="entry name" value="Heat_shock_Hsp33_C"/>
</dbReference>
<dbReference type="EMBL" id="BMZO01000012">
    <property type="protein sequence ID" value="GHC80333.1"/>
    <property type="molecule type" value="Genomic_DNA"/>
</dbReference>
<dbReference type="CDD" id="cd00498">
    <property type="entry name" value="Hsp33"/>
    <property type="match status" value="1"/>
</dbReference>
<reference evidence="6" key="1">
    <citation type="journal article" date="2014" name="Int. J. Syst. Evol. Microbiol.">
        <title>Complete genome sequence of Corynebacterium casei LMG S-19264T (=DSM 44701T), isolated from a smear-ripened cheese.</title>
        <authorList>
            <consortium name="US DOE Joint Genome Institute (JGI-PGF)"/>
            <person name="Walter F."/>
            <person name="Albersmeier A."/>
            <person name="Kalinowski J."/>
            <person name="Ruckert C."/>
        </authorList>
    </citation>
    <scope>NUCLEOTIDE SEQUENCE</scope>
    <source>
        <strain evidence="6">KCTC 42097</strain>
    </source>
</reference>
<evidence type="ECO:0000256" key="3">
    <source>
        <dbReference type="ARBA" id="ARBA00023157"/>
    </source>
</evidence>
<sequence length="324" mass="35816">MTDTQPSLGDLEYSRDDHVVPFAVEPLDVRGRAVQIGPMLNSIMARHQYPEPVARLLAEAILMTVLIGTAMKFDGKFIVQTRSDGPVDLLVADFASPDAVRAYARFDAERLAEAVAARKDAPHELLGAGVLAMTIDQGAHTSRYQGVVALDGSTLEEVARTYFRQSEQIPTDVKMAVARMMLPGGTEEWRAGGLIAQFLPQAPERMRMADLPSGSDDEQEKNYEPDAAWQEAMALISTIEADELIDPSIRPERLLFRLFHEQGVRVFEGQTVLDKCSCSEEKIRGILSGFTAEELDESTEADGQVHVDCEFCSTRYSFPASDFR</sequence>
<keyword evidence="1" id="KW-0963">Cytoplasm</keyword>
<dbReference type="PIRSF" id="PIRSF005261">
    <property type="entry name" value="Heat_shock_Hsp33"/>
    <property type="match status" value="1"/>
</dbReference>
<comment type="caution">
    <text evidence="6">The sequence shown here is derived from an EMBL/GenBank/DDBJ whole genome shotgun (WGS) entry which is preliminary data.</text>
</comment>
<dbReference type="PANTHER" id="PTHR30111">
    <property type="entry name" value="33 KDA CHAPERONIN"/>
    <property type="match status" value="1"/>
</dbReference>
<evidence type="ECO:0000313" key="6">
    <source>
        <dbReference type="EMBL" id="GHC80333.1"/>
    </source>
</evidence>
<dbReference type="Gene3D" id="1.10.287.480">
    <property type="entry name" value="helix hairpin bin"/>
    <property type="match status" value="1"/>
</dbReference>
<organism evidence="6 7">
    <name type="scientific">Limoniibacter endophyticus</name>
    <dbReference type="NCBI Taxonomy" id="1565040"/>
    <lineage>
        <taxon>Bacteria</taxon>
        <taxon>Pseudomonadati</taxon>
        <taxon>Pseudomonadota</taxon>
        <taxon>Alphaproteobacteria</taxon>
        <taxon>Hyphomicrobiales</taxon>
        <taxon>Bartonellaceae</taxon>
        <taxon>Limoniibacter</taxon>
    </lineage>
</organism>
<dbReference type="SUPFAM" id="SSF118352">
    <property type="entry name" value="HSP33 redox switch-like"/>
    <property type="match status" value="1"/>
</dbReference>
<accession>A0A8J3DT94</accession>
<keyword evidence="4" id="KW-0143">Chaperone</keyword>
<name>A0A8J3DT94_9HYPH</name>
<dbReference type="InterPro" id="IPR016153">
    <property type="entry name" value="Heat_shock_Hsp33_N"/>
</dbReference>
<dbReference type="SUPFAM" id="SSF64397">
    <property type="entry name" value="Hsp33 domain"/>
    <property type="match status" value="1"/>
</dbReference>
<keyword evidence="3" id="KW-1015">Disulfide bond</keyword>
<dbReference type="PANTHER" id="PTHR30111:SF1">
    <property type="entry name" value="33 KDA CHAPERONIN"/>
    <property type="match status" value="1"/>
</dbReference>
<dbReference type="GO" id="GO:0005737">
    <property type="term" value="C:cytoplasm"/>
    <property type="evidence" value="ECO:0007669"/>
    <property type="project" value="InterPro"/>
</dbReference>
<dbReference type="GO" id="GO:0042026">
    <property type="term" value="P:protein refolding"/>
    <property type="evidence" value="ECO:0007669"/>
    <property type="project" value="TreeGrafter"/>
</dbReference>
<dbReference type="AlphaFoldDB" id="A0A8J3DT94"/>
<reference evidence="6" key="2">
    <citation type="submission" date="2020-09" db="EMBL/GenBank/DDBJ databases">
        <authorList>
            <person name="Sun Q."/>
            <person name="Kim S."/>
        </authorList>
    </citation>
    <scope>NUCLEOTIDE SEQUENCE</scope>
    <source>
        <strain evidence="6">KCTC 42097</strain>
    </source>
</reference>
<gene>
    <name evidence="6" type="ORF">GCM10010136_33370</name>
</gene>
<evidence type="ECO:0000256" key="1">
    <source>
        <dbReference type="ARBA" id="ARBA00022490"/>
    </source>
</evidence>
<protein>
    <submittedName>
        <fullName evidence="6">33 kDa chaperonin</fullName>
    </submittedName>
</protein>
<dbReference type="RefSeq" id="WP_244636851.1">
    <property type="nucleotide sequence ID" value="NZ_BMZO01000012.1"/>
</dbReference>
<dbReference type="Proteomes" id="UP000641137">
    <property type="component" value="Unassembled WGS sequence"/>
</dbReference>